<dbReference type="Gene3D" id="3.40.50.1820">
    <property type="entry name" value="alpha/beta hydrolase"/>
    <property type="match status" value="1"/>
</dbReference>
<keyword evidence="7" id="KW-1185">Reference proteome</keyword>
<dbReference type="InterPro" id="IPR020806">
    <property type="entry name" value="PKS_PP-bd"/>
</dbReference>
<reference evidence="6 7" key="1">
    <citation type="submission" date="2021-01" db="EMBL/GenBank/DDBJ databases">
        <title>Draft genome sequence of Micromonospora sp. strain STR1_7.</title>
        <authorList>
            <person name="Karlyshev A."/>
            <person name="Jawad R."/>
        </authorList>
    </citation>
    <scope>NUCLEOTIDE SEQUENCE [LARGE SCALE GENOMIC DNA]</scope>
    <source>
        <strain evidence="6 7">STR1-7</strain>
    </source>
</reference>
<dbReference type="Pfam" id="PF13193">
    <property type="entry name" value="AMP-binding_C"/>
    <property type="match status" value="1"/>
</dbReference>
<dbReference type="InterPro" id="IPR020802">
    <property type="entry name" value="TesA-like"/>
</dbReference>
<dbReference type="PANTHER" id="PTHR45527">
    <property type="entry name" value="NONRIBOSOMAL PEPTIDE SYNTHETASE"/>
    <property type="match status" value="1"/>
</dbReference>
<dbReference type="Pfam" id="PF00975">
    <property type="entry name" value="Thioesterase"/>
    <property type="match status" value="1"/>
</dbReference>
<dbReference type="SUPFAM" id="SSF56801">
    <property type="entry name" value="Acetyl-CoA synthetase-like"/>
    <property type="match status" value="1"/>
</dbReference>
<name>A0ABS1XR42_9ACTN</name>
<dbReference type="Pfam" id="PF00550">
    <property type="entry name" value="PP-binding"/>
    <property type="match status" value="2"/>
</dbReference>
<dbReference type="InterPro" id="IPR036736">
    <property type="entry name" value="ACP-like_sf"/>
</dbReference>
<dbReference type="Gene3D" id="3.30.559.30">
    <property type="entry name" value="Nonribosomal peptide synthetase, condensation domain"/>
    <property type="match status" value="2"/>
</dbReference>
<dbReference type="Gene3D" id="1.10.1200.10">
    <property type="entry name" value="ACP-like"/>
    <property type="match status" value="1"/>
</dbReference>
<feature type="domain" description="Carrier" evidence="5">
    <location>
        <begin position="984"/>
        <end position="1059"/>
    </location>
</feature>
<evidence type="ECO:0000256" key="2">
    <source>
        <dbReference type="ARBA" id="ARBA00022450"/>
    </source>
</evidence>
<dbReference type="CDD" id="cd17643">
    <property type="entry name" value="A_NRPS_Cytc1-like"/>
    <property type="match status" value="1"/>
</dbReference>
<evidence type="ECO:0000256" key="3">
    <source>
        <dbReference type="ARBA" id="ARBA00022553"/>
    </source>
</evidence>
<feature type="domain" description="Carrier" evidence="5">
    <location>
        <begin position="1544"/>
        <end position="1619"/>
    </location>
</feature>
<evidence type="ECO:0000256" key="1">
    <source>
        <dbReference type="ARBA" id="ARBA00001957"/>
    </source>
</evidence>
<gene>
    <name evidence="6" type="ORF">JNW91_07525</name>
</gene>
<protein>
    <submittedName>
        <fullName evidence="6">Amino acid adenylation domain-containing protein</fullName>
    </submittedName>
</protein>
<dbReference type="InterPro" id="IPR023213">
    <property type="entry name" value="CAT-like_dom_sf"/>
</dbReference>
<evidence type="ECO:0000313" key="7">
    <source>
        <dbReference type="Proteomes" id="UP000601027"/>
    </source>
</evidence>
<dbReference type="SUPFAM" id="SSF53474">
    <property type="entry name" value="alpha/beta-Hydrolases"/>
    <property type="match status" value="1"/>
</dbReference>
<dbReference type="InterPro" id="IPR006162">
    <property type="entry name" value="Ppantetheine_attach_site"/>
</dbReference>
<keyword evidence="3" id="KW-0597">Phosphoprotein</keyword>
<dbReference type="SUPFAM" id="SSF52777">
    <property type="entry name" value="CoA-dependent acyltransferases"/>
    <property type="match status" value="4"/>
</dbReference>
<dbReference type="SMART" id="SM00824">
    <property type="entry name" value="PKS_TE"/>
    <property type="match status" value="1"/>
</dbReference>
<keyword evidence="2" id="KW-0596">Phosphopantetheine</keyword>
<dbReference type="InterPro" id="IPR029058">
    <property type="entry name" value="AB_hydrolase_fold"/>
</dbReference>
<dbReference type="Gene3D" id="3.40.50.12780">
    <property type="entry name" value="N-terminal domain of ligase-like"/>
    <property type="match status" value="1"/>
</dbReference>
<dbReference type="SUPFAM" id="SSF47336">
    <property type="entry name" value="ACP-like"/>
    <property type="match status" value="2"/>
</dbReference>
<dbReference type="InterPro" id="IPR001031">
    <property type="entry name" value="Thioesterase"/>
</dbReference>
<sequence length="1879" mass="204940">MFAPSVRQQGLWFLSQQEGTSPTYNVPTVVRLEGELDRGALRLALDDVAVRHETLRTVFEVVDDTLLQRVLDPEENGMELPVTEVAEAELAETLLRLARVPFDLAVDRPFRAHLLALGEHTHVLLLLMHHIATDGASQRPFFRDLATAYQARTRARLPSWEPLPVRYSDYAAWQREYLGAPTEPESEAARQLAYWREALAGLPEEALIRPDRPRPAVASQQGVAHTADCSPQVHSRLVELARETGTTLFMVVHAATAVLLSRTGAGEDVPIGVPVEGRADEALEDLVGFFVNTVVLRTSTEGNPTFRALLDRVRETDIAAWSYQDVPLDWVVEDLNPTRATGRNPLFQTLLTLEDAGSRVLEMAGLSARFEPMHIGTAKFDLSIGFTRQRTEHGLPDRLTVSVEGSTDLYDEATVRAAADRLVRVLEAVAADPDVPILDIDLLDERERTQVLTEWGGTLAADPSTTLVELFAAQAGGRPDAVAVVDGETRVSYRELNARANRLARLLRARGAGPEDRVAVLLNRSADLAAALLAVLKTGAAYLPVDPTYPAERIAVLFEEARPRLVVTAEAAAAVLPAGCDAAPILLGDATTEAHLAAQDPADLTDSELVTPLLAQHPAYVIYTSGSTGRPKGVSVTHSNVVALLQATRERFAFGAGDVWSWFHSYAFDVSVWEMWGAFAHGGTLVTVAYEVSRQPKDFLALLARERVTVMCQTPSAFYPLIQEDADTNRTLALRTVIFGGEALDFAQLGPWYDRHPEDRVTLVNMYGITETTIHTTYLALDARTVAASAGRSLVGRPLTGLRVFVLDNRLRPVPVGVVGELYVAGPQLARGYLNRPALTAERFVACPFASTGERMYRSGDLVRWTPQGQLDYVGRADQQVKIRGFRIELGEIQAALARHPAVARSATIVRRDTPGDARLVAYVVGGEGGVSPSDVRHDLQRQLPHYMVPTVVVVDDLPLTANGKLDHRSLPAPGVAGRTGGRSPVSTREQILCELFAEVLGLPSVDADDGFFELGGHSLLATRLVNRVRSVLGVELHVRDVFERPTPADLARVAREAVDRPALVPMGRPEPVPLSFAQQRLWFLQRFTGPNSAFNIPFAVRLSGDLDPEVLHAALRDVLERHEILRTIYGSTNGQPHQILLAHHTQAPAFWEVRDCAPERLDEELRLTANRPFDLAAELPLRALLLRTGDRQHVLVLVVHHIAADGWSVDPLFADLATAFAARAAGEAPDWEPLPVQYADYTIWQQSLYAPAGRERDDHLDYWVRTLRDTPRQLPMTAGKTRPDDAGHHGAVVDVHIDAELHSRLVTVARNHQATLFMVLHAAFASLLHRRGAGTDIPIGIAVAGRDDDALRHLVGMFVNTLVLRVDASGQPSFRELLERVREADLNATVHQDVPFELVVRALNPPRTTAPNPLFQVMFSVATRQSAVDTQFAGLRTEVTVLNTSAPTFDLTLNLTQHRTATGQPGGVTGGLEYDTVLFDHDTAQAMVKEFVSLVATFAADPAQPIGDEAGAAGPPAPVIAEIPPSAAAGPAADPHPLSGSTEAATRYTKAVGELFAATLDVPAVGSDENFFDLGGHSLLAAQLVENIRSSLGVEVTLRDLFRAPTVDELIKRTRMAEREANPILLPLRATGDRPPLFFVHPAMGLSWCYARFLPHLPPDRPVYGLQASGEPPRPATVDAMADTYLAEIRKVQPDGPYHLVGWSFGGLVAHTIAARLQQDGEQVAVLALLDSYPASADAEPPDLRTVVMSMLHDPSVLRRGHQLRDTDDAVRLLRTQDHILGSLDDRMILTALAATAHHIRLANRFVPHRYVGDVLLFRALGGDGESPPAHRWADHVDGNVLTHALECGHQEMTDPEAAAEIGALITRALLEPGAVVR</sequence>
<dbReference type="RefSeq" id="WP_203174182.1">
    <property type="nucleotide sequence ID" value="NZ_JAEVHM010000022.1"/>
</dbReference>
<dbReference type="Gene3D" id="3.30.300.30">
    <property type="match status" value="1"/>
</dbReference>
<feature type="region of interest" description="Disordered" evidence="4">
    <location>
        <begin position="1507"/>
        <end position="1543"/>
    </location>
</feature>
<dbReference type="InterPro" id="IPR025110">
    <property type="entry name" value="AMP-bd_C"/>
</dbReference>
<dbReference type="InterPro" id="IPR000873">
    <property type="entry name" value="AMP-dep_synth/lig_dom"/>
</dbReference>
<dbReference type="Proteomes" id="UP000601027">
    <property type="component" value="Unassembled WGS sequence"/>
</dbReference>
<dbReference type="NCBIfam" id="TIGR01733">
    <property type="entry name" value="AA-adenyl-dom"/>
    <property type="match status" value="1"/>
</dbReference>
<comment type="caution">
    <text evidence="6">The sequence shown here is derived from an EMBL/GenBank/DDBJ whole genome shotgun (WGS) entry which is preliminary data.</text>
</comment>
<organism evidence="6 7">
    <name type="scientific">Micromonospora parastrephiae</name>
    <dbReference type="NCBI Taxonomy" id="2806101"/>
    <lineage>
        <taxon>Bacteria</taxon>
        <taxon>Bacillati</taxon>
        <taxon>Actinomycetota</taxon>
        <taxon>Actinomycetes</taxon>
        <taxon>Micromonosporales</taxon>
        <taxon>Micromonosporaceae</taxon>
        <taxon>Micromonospora</taxon>
    </lineage>
</organism>
<dbReference type="Pfam" id="PF00668">
    <property type="entry name" value="Condensation"/>
    <property type="match status" value="2"/>
</dbReference>
<dbReference type="SMART" id="SM00823">
    <property type="entry name" value="PKS_PP"/>
    <property type="match status" value="2"/>
</dbReference>
<dbReference type="EMBL" id="JAEVHM010000022">
    <property type="protein sequence ID" value="MBM0231720.1"/>
    <property type="molecule type" value="Genomic_DNA"/>
</dbReference>
<dbReference type="InterPro" id="IPR042099">
    <property type="entry name" value="ANL_N_sf"/>
</dbReference>
<dbReference type="InterPro" id="IPR020845">
    <property type="entry name" value="AMP-binding_CS"/>
</dbReference>
<evidence type="ECO:0000313" key="6">
    <source>
        <dbReference type="EMBL" id="MBM0231720.1"/>
    </source>
</evidence>
<evidence type="ECO:0000259" key="5">
    <source>
        <dbReference type="PROSITE" id="PS50075"/>
    </source>
</evidence>
<feature type="compositionally biased region" description="Low complexity" evidence="4">
    <location>
        <begin position="1507"/>
        <end position="1538"/>
    </location>
</feature>
<dbReference type="PROSITE" id="PS00455">
    <property type="entry name" value="AMP_BINDING"/>
    <property type="match status" value="1"/>
</dbReference>
<dbReference type="PROSITE" id="PS00012">
    <property type="entry name" value="PHOSPHOPANTETHEINE"/>
    <property type="match status" value="2"/>
</dbReference>
<dbReference type="InterPro" id="IPR010071">
    <property type="entry name" value="AA_adenyl_dom"/>
</dbReference>
<dbReference type="PANTHER" id="PTHR45527:SF1">
    <property type="entry name" value="FATTY ACID SYNTHASE"/>
    <property type="match status" value="1"/>
</dbReference>
<proteinExistence type="predicted"/>
<dbReference type="CDD" id="cd19540">
    <property type="entry name" value="LCL_NRPS-like"/>
    <property type="match status" value="2"/>
</dbReference>
<dbReference type="InterPro" id="IPR009081">
    <property type="entry name" value="PP-bd_ACP"/>
</dbReference>
<dbReference type="Gene3D" id="3.30.559.10">
    <property type="entry name" value="Chloramphenicol acetyltransferase-like domain"/>
    <property type="match status" value="2"/>
</dbReference>
<evidence type="ECO:0000256" key="4">
    <source>
        <dbReference type="SAM" id="MobiDB-lite"/>
    </source>
</evidence>
<dbReference type="Pfam" id="PF00501">
    <property type="entry name" value="AMP-binding"/>
    <property type="match status" value="1"/>
</dbReference>
<comment type="cofactor">
    <cofactor evidence="1">
        <name>pantetheine 4'-phosphate</name>
        <dbReference type="ChEBI" id="CHEBI:47942"/>
    </cofactor>
</comment>
<accession>A0ABS1XR42</accession>
<dbReference type="PROSITE" id="PS50075">
    <property type="entry name" value="CARRIER"/>
    <property type="match status" value="2"/>
</dbReference>
<dbReference type="InterPro" id="IPR001242">
    <property type="entry name" value="Condensation_dom"/>
</dbReference>
<dbReference type="InterPro" id="IPR045851">
    <property type="entry name" value="AMP-bd_C_sf"/>
</dbReference>